<accession>A0A5N0V1T8</accession>
<dbReference type="SUPFAM" id="SSF52091">
    <property type="entry name" value="SpoIIaa-like"/>
    <property type="match status" value="1"/>
</dbReference>
<protein>
    <recommendedName>
        <fullName evidence="2">Anti-sigma factor antagonist</fullName>
    </recommendedName>
</protein>
<dbReference type="AlphaFoldDB" id="A0A5N0V1T8"/>
<dbReference type="InterPro" id="IPR003658">
    <property type="entry name" value="Anti-sigma_ant"/>
</dbReference>
<feature type="domain" description="STAS" evidence="3">
    <location>
        <begin position="15"/>
        <end position="123"/>
    </location>
</feature>
<dbReference type="PANTHER" id="PTHR33495:SF13">
    <property type="entry name" value="ANTI-SIGMA-F FACTOR ANTAGONIST RSFB"/>
    <property type="match status" value="1"/>
</dbReference>
<dbReference type="Pfam" id="PF01740">
    <property type="entry name" value="STAS"/>
    <property type="match status" value="1"/>
</dbReference>
<evidence type="ECO:0000256" key="1">
    <source>
        <dbReference type="ARBA" id="ARBA00009013"/>
    </source>
</evidence>
<organism evidence="4 5">
    <name type="scientific">Amycolatopsis acidicola</name>
    <dbReference type="NCBI Taxonomy" id="2596893"/>
    <lineage>
        <taxon>Bacteria</taxon>
        <taxon>Bacillati</taxon>
        <taxon>Actinomycetota</taxon>
        <taxon>Actinomycetes</taxon>
        <taxon>Pseudonocardiales</taxon>
        <taxon>Pseudonocardiaceae</taxon>
        <taxon>Amycolatopsis</taxon>
    </lineage>
</organism>
<gene>
    <name evidence="4" type="ORF">FPZ12_022155</name>
</gene>
<dbReference type="Gene3D" id="3.30.750.24">
    <property type="entry name" value="STAS domain"/>
    <property type="match status" value="1"/>
</dbReference>
<dbReference type="InterPro" id="IPR036513">
    <property type="entry name" value="STAS_dom_sf"/>
</dbReference>
<reference evidence="4" key="1">
    <citation type="submission" date="2019-09" db="EMBL/GenBank/DDBJ databases">
        <authorList>
            <person name="Teo W.F.A."/>
            <person name="Duangmal K."/>
        </authorList>
    </citation>
    <scope>NUCLEOTIDE SEQUENCE [LARGE SCALE GENOMIC DNA]</scope>
    <source>
        <strain evidence="4">K81G1</strain>
    </source>
</reference>
<name>A0A5N0V1T8_9PSEU</name>
<dbReference type="PROSITE" id="PS50801">
    <property type="entry name" value="STAS"/>
    <property type="match status" value="1"/>
</dbReference>
<evidence type="ECO:0000313" key="4">
    <source>
        <dbReference type="EMBL" id="KAA9158763.1"/>
    </source>
</evidence>
<sequence>MTDGTADSQAESTAGAVVLESSGGAAVLRVSGALDLALAPKLQQLVDRASRDHPRVLVIDLTDVDFLASAGMAVLVRTHRRHGATVAVRVVADNRLTLRPLELTRLTDELAVFPTLAAALAGR</sequence>
<keyword evidence="5" id="KW-1185">Reference proteome</keyword>
<dbReference type="PANTHER" id="PTHR33495">
    <property type="entry name" value="ANTI-SIGMA FACTOR ANTAGONIST TM_1081-RELATED-RELATED"/>
    <property type="match status" value="1"/>
</dbReference>
<dbReference type="RefSeq" id="WP_144752222.1">
    <property type="nucleotide sequence ID" value="NZ_VMNW02000033.1"/>
</dbReference>
<dbReference type="Proteomes" id="UP000319769">
    <property type="component" value="Unassembled WGS sequence"/>
</dbReference>
<comment type="caution">
    <text evidence="4">The sequence shown here is derived from an EMBL/GenBank/DDBJ whole genome shotgun (WGS) entry which is preliminary data.</text>
</comment>
<dbReference type="CDD" id="cd07043">
    <property type="entry name" value="STAS_anti-anti-sigma_factors"/>
    <property type="match status" value="1"/>
</dbReference>
<evidence type="ECO:0000256" key="2">
    <source>
        <dbReference type="RuleBase" id="RU003749"/>
    </source>
</evidence>
<dbReference type="OrthoDB" id="3393696at2"/>
<dbReference type="GO" id="GO:0043856">
    <property type="term" value="F:anti-sigma factor antagonist activity"/>
    <property type="evidence" value="ECO:0007669"/>
    <property type="project" value="InterPro"/>
</dbReference>
<proteinExistence type="inferred from homology"/>
<evidence type="ECO:0000313" key="5">
    <source>
        <dbReference type="Proteomes" id="UP000319769"/>
    </source>
</evidence>
<dbReference type="NCBIfam" id="TIGR00377">
    <property type="entry name" value="ant_ant_sig"/>
    <property type="match status" value="1"/>
</dbReference>
<comment type="similarity">
    <text evidence="1 2">Belongs to the anti-sigma-factor antagonist family.</text>
</comment>
<evidence type="ECO:0000259" key="3">
    <source>
        <dbReference type="PROSITE" id="PS50801"/>
    </source>
</evidence>
<dbReference type="EMBL" id="VMNW02000033">
    <property type="protein sequence ID" value="KAA9158763.1"/>
    <property type="molecule type" value="Genomic_DNA"/>
</dbReference>
<dbReference type="InterPro" id="IPR002645">
    <property type="entry name" value="STAS_dom"/>
</dbReference>